<gene>
    <name evidence="9 10" type="primary">cobD</name>
    <name evidence="10" type="ORF">ESZ00_07300</name>
</gene>
<dbReference type="HAMAP" id="MF_00024">
    <property type="entry name" value="CobD_CbiB"/>
    <property type="match status" value="1"/>
</dbReference>
<comment type="function">
    <text evidence="9">Converts cobyric acid to cobinamide by the addition of aminopropanol on the F carboxylic group.</text>
</comment>
<accession>A0A4Q1SJQ6</accession>
<dbReference type="GO" id="GO:0009236">
    <property type="term" value="P:cobalamin biosynthetic process"/>
    <property type="evidence" value="ECO:0007669"/>
    <property type="project" value="UniProtKB-UniRule"/>
</dbReference>
<name>A0A4Q1SJQ6_9BACT</name>
<sequence>MGRTPVCASAGRTASRDRAVRPQLLLPAVYLADQAAGDPEWFPHPVRLMGSAVVRGESLLRRPGQSREEQLLAGAMLTATVVGSSYLLTRLMLACASRCSPHLGRLAEIGFGWTCLAARNLQQEASQVLAALNGDDLPLARTRLARIVGRDTESLDAQEISRAVIETVAESASDGVMAPLFYMALGGVPLAMAYKAVNTLDSMIGHADERYLYFGKAAARLDDAANFIPARMTALAVVAASWLMKADAAGAWRLWLRDGNCHKSPNAGQPESAIAGALGVRLGGGNCYAGEFISAEPIGAGFRAPELHDAQKAVRVVSAVGLLGLGAAVLLGCVLHSRRKR</sequence>
<protein>
    <recommendedName>
        <fullName evidence="9">Cobalamin biosynthesis protein CobD</fullName>
    </recommendedName>
</protein>
<dbReference type="PANTHER" id="PTHR34308">
    <property type="entry name" value="COBALAMIN BIOSYNTHESIS PROTEIN CBIB"/>
    <property type="match status" value="1"/>
</dbReference>
<comment type="caution">
    <text evidence="10">The sequence shown here is derived from an EMBL/GenBank/DDBJ whole genome shotgun (WGS) entry which is preliminary data.</text>
</comment>
<keyword evidence="7 9" id="KW-1133">Transmembrane helix</keyword>
<keyword evidence="11" id="KW-1185">Reference proteome</keyword>
<dbReference type="AlphaFoldDB" id="A0A4Q1SJQ6"/>
<evidence type="ECO:0000256" key="1">
    <source>
        <dbReference type="ARBA" id="ARBA00004651"/>
    </source>
</evidence>
<dbReference type="OrthoDB" id="9811967at2"/>
<dbReference type="GO" id="GO:0048472">
    <property type="term" value="F:threonine-phosphate decarboxylase activity"/>
    <property type="evidence" value="ECO:0007669"/>
    <property type="project" value="InterPro"/>
</dbReference>
<comment type="caution">
    <text evidence="9">Lacks conserved residue(s) required for the propagation of feature annotation.</text>
</comment>
<dbReference type="GO" id="GO:0005886">
    <property type="term" value="C:plasma membrane"/>
    <property type="evidence" value="ECO:0007669"/>
    <property type="project" value="UniProtKB-SubCell"/>
</dbReference>
<dbReference type="InterPro" id="IPR004485">
    <property type="entry name" value="Cobalamin_biosynth_CobD/CbiB"/>
</dbReference>
<evidence type="ECO:0000256" key="2">
    <source>
        <dbReference type="ARBA" id="ARBA00004953"/>
    </source>
</evidence>
<feature type="transmembrane region" description="Helical" evidence="9">
    <location>
        <begin position="313"/>
        <end position="335"/>
    </location>
</feature>
<proteinExistence type="inferred from homology"/>
<comment type="similarity">
    <text evidence="3 9">Belongs to the CobD/CbiB family.</text>
</comment>
<evidence type="ECO:0000256" key="5">
    <source>
        <dbReference type="ARBA" id="ARBA00022573"/>
    </source>
</evidence>
<keyword evidence="4 9" id="KW-1003">Cell membrane</keyword>
<reference evidence="10 11" key="1">
    <citation type="journal article" date="2016" name="Int. J. Syst. Evol. Microbiol.">
        <title>Acidipila dinghuensis sp. nov., an acidobacterium isolated from forest soil.</title>
        <authorList>
            <person name="Jiang Y.W."/>
            <person name="Wang J."/>
            <person name="Chen M.H."/>
            <person name="Lv Y.Y."/>
            <person name="Qiu L.H."/>
        </authorList>
    </citation>
    <scope>NUCLEOTIDE SEQUENCE [LARGE SCALE GENOMIC DNA]</scope>
    <source>
        <strain evidence="10 11">DHOF10</strain>
    </source>
</reference>
<dbReference type="EMBL" id="SDMK01000001">
    <property type="protein sequence ID" value="RXS97673.1"/>
    <property type="molecule type" value="Genomic_DNA"/>
</dbReference>
<evidence type="ECO:0000313" key="11">
    <source>
        <dbReference type="Proteomes" id="UP000290253"/>
    </source>
</evidence>
<evidence type="ECO:0000256" key="9">
    <source>
        <dbReference type="HAMAP-Rule" id="MF_00024"/>
    </source>
</evidence>
<evidence type="ECO:0000256" key="6">
    <source>
        <dbReference type="ARBA" id="ARBA00022692"/>
    </source>
</evidence>
<evidence type="ECO:0000256" key="3">
    <source>
        <dbReference type="ARBA" id="ARBA00006263"/>
    </source>
</evidence>
<evidence type="ECO:0000313" key="10">
    <source>
        <dbReference type="EMBL" id="RXS97673.1"/>
    </source>
</evidence>
<dbReference type="NCBIfam" id="TIGR00380">
    <property type="entry name" value="cobal_cbiB"/>
    <property type="match status" value="1"/>
</dbReference>
<dbReference type="Proteomes" id="UP000290253">
    <property type="component" value="Unassembled WGS sequence"/>
</dbReference>
<evidence type="ECO:0000256" key="4">
    <source>
        <dbReference type="ARBA" id="ARBA00022475"/>
    </source>
</evidence>
<evidence type="ECO:0000256" key="8">
    <source>
        <dbReference type="ARBA" id="ARBA00023136"/>
    </source>
</evidence>
<keyword evidence="6 9" id="KW-0812">Transmembrane</keyword>
<keyword evidence="5 9" id="KW-0169">Cobalamin biosynthesis</keyword>
<evidence type="ECO:0000256" key="7">
    <source>
        <dbReference type="ARBA" id="ARBA00022989"/>
    </source>
</evidence>
<dbReference type="Pfam" id="PF03186">
    <property type="entry name" value="CobD_Cbib"/>
    <property type="match status" value="1"/>
</dbReference>
<keyword evidence="8 9" id="KW-0472">Membrane</keyword>
<dbReference type="GO" id="GO:0015420">
    <property type="term" value="F:ABC-type vitamin B12 transporter activity"/>
    <property type="evidence" value="ECO:0007669"/>
    <property type="project" value="UniProtKB-UniRule"/>
</dbReference>
<dbReference type="UniPathway" id="UPA00148"/>
<dbReference type="PANTHER" id="PTHR34308:SF1">
    <property type="entry name" value="COBALAMIN BIOSYNTHESIS PROTEIN CBIB"/>
    <property type="match status" value="1"/>
</dbReference>
<comment type="subcellular location">
    <subcellularLocation>
        <location evidence="1 9">Cell membrane</location>
        <topology evidence="1 9">Multi-pass membrane protein</topology>
    </subcellularLocation>
</comment>
<comment type="pathway">
    <text evidence="2 9">Cofactor biosynthesis; adenosylcobalamin biosynthesis.</text>
</comment>
<organism evidence="10 11">
    <name type="scientific">Silvibacterium dinghuense</name>
    <dbReference type="NCBI Taxonomy" id="1560006"/>
    <lineage>
        <taxon>Bacteria</taxon>
        <taxon>Pseudomonadati</taxon>
        <taxon>Acidobacteriota</taxon>
        <taxon>Terriglobia</taxon>
        <taxon>Terriglobales</taxon>
        <taxon>Acidobacteriaceae</taxon>
        <taxon>Silvibacterium</taxon>
    </lineage>
</organism>